<comment type="caution">
    <text evidence="1">The sequence shown here is derived from an EMBL/GenBank/DDBJ whole genome shotgun (WGS) entry which is preliminary data.</text>
</comment>
<keyword evidence="2" id="KW-1185">Reference proteome</keyword>
<gene>
    <name evidence="1" type="ORF">POCULU_LOCUS9902</name>
</gene>
<organism evidence="1 2">
    <name type="scientific">Paraglomus occultum</name>
    <dbReference type="NCBI Taxonomy" id="144539"/>
    <lineage>
        <taxon>Eukaryota</taxon>
        <taxon>Fungi</taxon>
        <taxon>Fungi incertae sedis</taxon>
        <taxon>Mucoromycota</taxon>
        <taxon>Glomeromycotina</taxon>
        <taxon>Glomeromycetes</taxon>
        <taxon>Paraglomerales</taxon>
        <taxon>Paraglomeraceae</taxon>
        <taxon>Paraglomus</taxon>
    </lineage>
</organism>
<dbReference type="Proteomes" id="UP000789572">
    <property type="component" value="Unassembled WGS sequence"/>
</dbReference>
<dbReference type="EMBL" id="CAJVPJ010004247">
    <property type="protein sequence ID" value="CAG8650076.1"/>
    <property type="molecule type" value="Genomic_DNA"/>
</dbReference>
<evidence type="ECO:0000313" key="1">
    <source>
        <dbReference type="EMBL" id="CAG8650076.1"/>
    </source>
</evidence>
<evidence type="ECO:0000313" key="2">
    <source>
        <dbReference type="Proteomes" id="UP000789572"/>
    </source>
</evidence>
<sequence>ETSKKVTTQTSDTPVNIEVTQSRIIPVQETFDNNYDGQSVLDSSILEANERAIHDVVSEPDTSLEPEDIRIQALNNMFDICSWIAHRPN</sequence>
<name>A0A9N9DV05_9GLOM</name>
<accession>A0A9N9DV05</accession>
<protein>
    <submittedName>
        <fullName evidence="1">10224_t:CDS:1</fullName>
    </submittedName>
</protein>
<reference evidence="1" key="1">
    <citation type="submission" date="2021-06" db="EMBL/GenBank/DDBJ databases">
        <authorList>
            <person name="Kallberg Y."/>
            <person name="Tangrot J."/>
            <person name="Rosling A."/>
        </authorList>
    </citation>
    <scope>NUCLEOTIDE SEQUENCE</scope>
    <source>
        <strain evidence="1">IA702</strain>
    </source>
</reference>
<proteinExistence type="predicted"/>
<dbReference type="AlphaFoldDB" id="A0A9N9DV05"/>
<feature type="non-terminal residue" evidence="1">
    <location>
        <position position="1"/>
    </location>
</feature>